<dbReference type="Gene3D" id="2.130.10.10">
    <property type="entry name" value="YVTN repeat-like/Quinoprotein amine dehydrogenase"/>
    <property type="match status" value="2"/>
</dbReference>
<dbReference type="EMBL" id="OMOF01000528">
    <property type="protein sequence ID" value="SPF52464.1"/>
    <property type="molecule type" value="Genomic_DNA"/>
</dbReference>
<dbReference type="PANTHER" id="PTHR47199">
    <property type="entry name" value="PHOTOSYSTEM II STABILITY/ASSEMBLY FACTOR HCF136, CHLOROPLASTIC"/>
    <property type="match status" value="1"/>
</dbReference>
<accession>A0A2U3LKU8</accession>
<dbReference type="InterPro" id="IPR031778">
    <property type="entry name" value="Sortilin_N"/>
</dbReference>
<name>A0A2U3LKU8_9FIRM</name>
<organism evidence="3 4">
    <name type="scientific">Candidatus Desulfosporosinus infrequens</name>
    <dbReference type="NCBI Taxonomy" id="2043169"/>
    <lineage>
        <taxon>Bacteria</taxon>
        <taxon>Bacillati</taxon>
        <taxon>Bacillota</taxon>
        <taxon>Clostridia</taxon>
        <taxon>Eubacteriales</taxon>
        <taxon>Desulfitobacteriaceae</taxon>
        <taxon>Desulfosporosinus</taxon>
    </lineage>
</organism>
<evidence type="ECO:0000313" key="4">
    <source>
        <dbReference type="Proteomes" id="UP000238916"/>
    </source>
</evidence>
<dbReference type="SUPFAM" id="SSF110296">
    <property type="entry name" value="Oligoxyloglucan reducing end-specific cellobiohydrolase"/>
    <property type="match status" value="2"/>
</dbReference>
<dbReference type="Pfam" id="PF15902">
    <property type="entry name" value="Sortilin-Vps10"/>
    <property type="match status" value="1"/>
</dbReference>
<dbReference type="CDD" id="cd15482">
    <property type="entry name" value="Sialidase_non-viral"/>
    <property type="match status" value="1"/>
</dbReference>
<gene>
    <name evidence="3" type="ORF">SBF1_5740003</name>
</gene>
<dbReference type="PANTHER" id="PTHR47199:SF2">
    <property type="entry name" value="PHOTOSYSTEM II STABILITY_ASSEMBLY FACTOR HCF136, CHLOROPLASTIC"/>
    <property type="match status" value="1"/>
</dbReference>
<evidence type="ECO:0000259" key="2">
    <source>
        <dbReference type="Pfam" id="PF15902"/>
    </source>
</evidence>
<dbReference type="InterPro" id="IPR015943">
    <property type="entry name" value="WD40/YVTN_repeat-like_dom_sf"/>
</dbReference>
<dbReference type="OrthoDB" id="501835at2"/>
<reference evidence="4" key="1">
    <citation type="submission" date="2018-02" db="EMBL/GenBank/DDBJ databases">
        <authorList>
            <person name="Hausmann B."/>
        </authorList>
    </citation>
    <scope>NUCLEOTIDE SEQUENCE [LARGE SCALE GENOMIC DNA]</scope>
    <source>
        <strain evidence="4">Peat soil MAG SbF1</strain>
    </source>
</reference>
<dbReference type="InterPro" id="IPR002860">
    <property type="entry name" value="BNR_rpt"/>
</dbReference>
<evidence type="ECO:0000313" key="3">
    <source>
        <dbReference type="EMBL" id="SPF52464.1"/>
    </source>
</evidence>
<proteinExistence type="predicted"/>
<protein>
    <submittedName>
        <fullName evidence="3">BNR/Asp-box repeat family protein</fullName>
    </submittedName>
</protein>
<feature type="domain" description="Sortilin N-terminal" evidence="2">
    <location>
        <begin position="47"/>
        <end position="166"/>
    </location>
</feature>
<keyword evidence="1" id="KW-0677">Repeat</keyword>
<dbReference type="AlphaFoldDB" id="A0A2U3LKU8"/>
<dbReference type="Proteomes" id="UP000238916">
    <property type="component" value="Unassembled WGS sequence"/>
</dbReference>
<dbReference type="Pfam" id="PF02012">
    <property type="entry name" value="BNR"/>
    <property type="match status" value="1"/>
</dbReference>
<sequence length="375" mass="42062">MRNVTSKQTFDQAKASGNKTENANRIWQFTSIQMFSETSGWASNNRDVLRTTDGGFSWQAVTPLVDTGEAFGLIEDFVDANQAWVAISSRNEEKVHILVFHTTDGGQTWQKTELPQGVKNRGPFYWGTITFADSRQGWLMTVYSQHNCPAELFKTIDGGITWTQIASVYGLVKDNSLPFGGEISFRDPKTGWLVGRLDPSIQLLYRTQDGGITWQRQKLKLPVGYESGELSISDSPVFFSTNEGLLTAIYVPKNGQGNSATILYTTQDGGQTWQSRTPLQFQGIVDFTDAYNGWNWQWKTSTKKELYRTSDGGKTWTSIELDQNLNHFLDQGLDVTELDFINNKIGWALLISNDGKPVLLRTADGGDNWSIVYPC</sequence>
<evidence type="ECO:0000256" key="1">
    <source>
        <dbReference type="ARBA" id="ARBA00022737"/>
    </source>
</evidence>